<evidence type="ECO:0000313" key="5">
    <source>
        <dbReference type="Proteomes" id="UP000009046"/>
    </source>
</evidence>
<dbReference type="EMBL" id="DS235217">
    <property type="protein sequence ID" value="EEB13363.1"/>
    <property type="molecule type" value="Genomic_DNA"/>
</dbReference>
<dbReference type="EMBL" id="AAZO01002743">
    <property type="status" value="NOT_ANNOTATED_CDS"/>
    <property type="molecule type" value="Genomic_DNA"/>
</dbReference>
<name>E0VJ07_PEDHC</name>
<feature type="chain" id="PRO_5014570120" evidence="2">
    <location>
        <begin position="23"/>
        <end position="138"/>
    </location>
</feature>
<feature type="compositionally biased region" description="Polar residues" evidence="1">
    <location>
        <begin position="114"/>
        <end position="130"/>
    </location>
</feature>
<sequence length="138" mass="15539">MIFAYISFLFFIFLNNNVIISGEKLWIPATTTPGEMWNPKTWILPFLVAVSETLGEFFKKAQQILNQLYVKAHETNAFGWPWKYPSGVNFQNTQESNSLGITTGNNNNNNNILQSGTSKPSNENKPSTGFPTLPEGYL</sequence>
<dbReference type="HOGENOM" id="CLU_1857666_0_0_1"/>
<dbReference type="RefSeq" id="XP_002426101.1">
    <property type="nucleotide sequence ID" value="XM_002426056.1"/>
</dbReference>
<feature type="region of interest" description="Disordered" evidence="1">
    <location>
        <begin position="95"/>
        <end position="138"/>
    </location>
</feature>
<evidence type="ECO:0000313" key="3">
    <source>
        <dbReference type="EMBL" id="EEB13363.1"/>
    </source>
</evidence>
<dbReference type="KEGG" id="phu:Phum_PHUM236490"/>
<dbReference type="AlphaFoldDB" id="E0VJ07"/>
<organism>
    <name type="scientific">Pediculus humanus subsp. corporis</name>
    <name type="common">Body louse</name>
    <dbReference type="NCBI Taxonomy" id="121224"/>
    <lineage>
        <taxon>Eukaryota</taxon>
        <taxon>Metazoa</taxon>
        <taxon>Ecdysozoa</taxon>
        <taxon>Arthropoda</taxon>
        <taxon>Hexapoda</taxon>
        <taxon>Insecta</taxon>
        <taxon>Pterygota</taxon>
        <taxon>Neoptera</taxon>
        <taxon>Paraneoptera</taxon>
        <taxon>Psocodea</taxon>
        <taxon>Troctomorpha</taxon>
        <taxon>Phthiraptera</taxon>
        <taxon>Anoplura</taxon>
        <taxon>Pediculidae</taxon>
        <taxon>Pediculus</taxon>
    </lineage>
</organism>
<dbReference type="InParanoid" id="E0VJ07"/>
<reference evidence="3" key="2">
    <citation type="submission" date="2007-04" db="EMBL/GenBank/DDBJ databases">
        <title>The genome of the human body louse.</title>
        <authorList>
            <consortium name="The Human Body Louse Genome Consortium"/>
            <person name="Kirkness E."/>
            <person name="Walenz B."/>
            <person name="Hass B."/>
            <person name="Bruggner R."/>
            <person name="Strausberg R."/>
        </authorList>
    </citation>
    <scope>NUCLEOTIDE SEQUENCE</scope>
    <source>
        <strain evidence="3">USDA</strain>
    </source>
</reference>
<keyword evidence="2" id="KW-0732">Signal</keyword>
<dbReference type="Proteomes" id="UP000009046">
    <property type="component" value="Unassembled WGS sequence"/>
</dbReference>
<feature type="compositionally biased region" description="Low complexity" evidence="1">
    <location>
        <begin position="96"/>
        <end position="113"/>
    </location>
</feature>
<feature type="signal peptide" evidence="2">
    <location>
        <begin position="1"/>
        <end position="22"/>
    </location>
</feature>
<protein>
    <submittedName>
        <fullName evidence="3 4">Uncharacterized protein</fullName>
    </submittedName>
</protein>
<gene>
    <name evidence="4" type="primary">8230381</name>
    <name evidence="3" type="ORF">Phum_PHUM236490</name>
</gene>
<proteinExistence type="predicted"/>
<evidence type="ECO:0000256" key="2">
    <source>
        <dbReference type="SAM" id="SignalP"/>
    </source>
</evidence>
<accession>E0VJ07</accession>
<keyword evidence="5" id="KW-1185">Reference proteome</keyword>
<dbReference type="CTD" id="8230381"/>
<dbReference type="GeneID" id="8230381"/>
<dbReference type="VEuPathDB" id="VectorBase:PHUM236490"/>
<reference evidence="3" key="1">
    <citation type="submission" date="2007-04" db="EMBL/GenBank/DDBJ databases">
        <title>Annotation of Pediculus humanus corporis strain USDA.</title>
        <authorList>
            <person name="Kirkness E."/>
            <person name="Hannick L."/>
            <person name="Hass B."/>
            <person name="Bruggner R."/>
            <person name="Lawson D."/>
            <person name="Bidwell S."/>
            <person name="Joardar V."/>
            <person name="Caler E."/>
            <person name="Walenz B."/>
            <person name="Inman J."/>
            <person name="Schobel S."/>
            <person name="Galinsky K."/>
            <person name="Amedeo P."/>
            <person name="Strausberg R."/>
        </authorList>
    </citation>
    <scope>NUCLEOTIDE SEQUENCE</scope>
    <source>
        <strain evidence="3">USDA</strain>
    </source>
</reference>
<reference evidence="4" key="3">
    <citation type="submission" date="2020-05" db="UniProtKB">
        <authorList>
            <consortium name="EnsemblMetazoa"/>
        </authorList>
    </citation>
    <scope>IDENTIFICATION</scope>
    <source>
        <strain evidence="4">USDA</strain>
    </source>
</reference>
<dbReference type="EnsemblMetazoa" id="PHUM236490-RA">
    <property type="protein sequence ID" value="PHUM236490-PA"/>
    <property type="gene ID" value="PHUM236490"/>
</dbReference>
<evidence type="ECO:0000256" key="1">
    <source>
        <dbReference type="SAM" id="MobiDB-lite"/>
    </source>
</evidence>
<evidence type="ECO:0000313" key="4">
    <source>
        <dbReference type="EnsemblMetazoa" id="PHUM236490-PA"/>
    </source>
</evidence>